<evidence type="ECO:0000313" key="1">
    <source>
        <dbReference type="EMBL" id="EKB54108.1"/>
    </source>
</evidence>
<evidence type="ECO:0000313" key="2">
    <source>
        <dbReference type="Proteomes" id="UP000005147"/>
    </source>
</evidence>
<proteinExistence type="predicted"/>
<dbReference type="Proteomes" id="UP000005147">
    <property type="component" value="Unassembled WGS sequence"/>
</dbReference>
<sequence>MYNTYLQELVIAVDYNGSELTFKGETDANRRF</sequence>
<gene>
    <name evidence="1" type="ORF">HMPREF9707_01285</name>
</gene>
<protein>
    <submittedName>
        <fullName evidence="1">Uncharacterized protein</fullName>
    </submittedName>
</protein>
<name>K1LVL8_9LACT</name>
<dbReference type="EMBL" id="AGZE01000034">
    <property type="protein sequence ID" value="EKB54108.1"/>
    <property type="molecule type" value="Genomic_DNA"/>
</dbReference>
<comment type="caution">
    <text evidence="1">The sequence shown here is derived from an EMBL/GenBank/DDBJ whole genome shotgun (WGS) entry which is preliminary data.</text>
</comment>
<organism evidence="1 2">
    <name type="scientific">Falseniella ignava CCUG 37419</name>
    <dbReference type="NCBI Taxonomy" id="883112"/>
    <lineage>
        <taxon>Bacteria</taxon>
        <taxon>Bacillati</taxon>
        <taxon>Bacillota</taxon>
        <taxon>Bacilli</taxon>
        <taxon>Lactobacillales</taxon>
        <taxon>Aerococcaceae</taxon>
        <taxon>Falseniella</taxon>
    </lineage>
</organism>
<reference evidence="1 2" key="1">
    <citation type="submission" date="2012-07" db="EMBL/GenBank/DDBJ databases">
        <title>The Genome Sequence of Facklamia ignava CCUG 37419.</title>
        <authorList>
            <consortium name="The Broad Institute Genome Sequencing Platform"/>
            <person name="Earl A."/>
            <person name="Ward D."/>
            <person name="Feldgarden M."/>
            <person name="Gevers D."/>
            <person name="Huys G."/>
            <person name="Walker B."/>
            <person name="Young S.K."/>
            <person name="Zeng Q."/>
            <person name="Gargeya S."/>
            <person name="Fitzgerald M."/>
            <person name="Haas B."/>
            <person name="Abouelleil A."/>
            <person name="Alvarado L."/>
            <person name="Arachchi H.M."/>
            <person name="Berlin A.M."/>
            <person name="Chapman S.B."/>
            <person name="Goldberg J."/>
            <person name="Griggs A."/>
            <person name="Gujja S."/>
            <person name="Hansen M."/>
            <person name="Howarth C."/>
            <person name="Imamovic A."/>
            <person name="Larimer J."/>
            <person name="McCowen C."/>
            <person name="Montmayeur A."/>
            <person name="Murphy C."/>
            <person name="Neiman D."/>
            <person name="Pearson M."/>
            <person name="Priest M."/>
            <person name="Roberts A."/>
            <person name="Saif S."/>
            <person name="Shea T."/>
            <person name="Sisk P."/>
            <person name="Sykes S."/>
            <person name="Wortman J."/>
            <person name="Nusbaum C."/>
            <person name="Birren B."/>
        </authorList>
    </citation>
    <scope>NUCLEOTIDE SEQUENCE [LARGE SCALE GENOMIC DNA]</scope>
    <source>
        <strain evidence="1 2">CCUG 37419</strain>
    </source>
</reference>
<dbReference type="HOGENOM" id="CLU_3389526_0_0_9"/>
<accession>K1LVL8</accession>
<dbReference type="AlphaFoldDB" id="K1LVL8"/>
<keyword evidence="2" id="KW-1185">Reference proteome</keyword>